<dbReference type="STRING" id="4097.A0A1S3WYN8"/>
<dbReference type="GeneID" id="107759276"/>
<sequence length="110" mass="12577">MPGYLAQFLSNPNFTFVGVWVEGDAEKLMCDHGLFVANTVDLNRLELLYYGEYVYGKMGLKRMAKALLGKARGCYFENLSYEQFEYGAIDAFVSFEIGKKLFNAMAERRN</sequence>
<evidence type="ECO:0000313" key="4">
    <source>
        <dbReference type="RefSeq" id="XP_016432646.1"/>
    </source>
</evidence>
<evidence type="ECO:0000313" key="3">
    <source>
        <dbReference type="Proteomes" id="UP000790787"/>
    </source>
</evidence>
<dbReference type="InterPro" id="IPR051132">
    <property type="entry name" value="3-5_Exonuclease_domain"/>
</dbReference>
<keyword evidence="3" id="KW-1185">Reference proteome</keyword>
<reference evidence="3" key="1">
    <citation type="journal article" date="2014" name="Nat. Commun.">
        <title>The tobacco genome sequence and its comparison with those of tomato and potato.</title>
        <authorList>
            <person name="Sierro N."/>
            <person name="Battey J.N."/>
            <person name="Ouadi S."/>
            <person name="Bakaher N."/>
            <person name="Bovet L."/>
            <person name="Willig A."/>
            <person name="Goepfert S."/>
            <person name="Peitsch M.C."/>
            <person name="Ivanov N.V."/>
        </authorList>
    </citation>
    <scope>NUCLEOTIDE SEQUENCE [LARGE SCALE GENOMIC DNA]</scope>
</reference>
<gene>
    <name evidence="4" type="primary">LOC107759276</name>
</gene>
<dbReference type="GO" id="GO:0003676">
    <property type="term" value="F:nucleic acid binding"/>
    <property type="evidence" value="ECO:0007669"/>
    <property type="project" value="InterPro"/>
</dbReference>
<dbReference type="InterPro" id="IPR036397">
    <property type="entry name" value="RNaseH_sf"/>
</dbReference>
<evidence type="ECO:0000256" key="2">
    <source>
        <dbReference type="ARBA" id="ARBA00022801"/>
    </source>
</evidence>
<dbReference type="RefSeq" id="XP_016432646.1">
    <property type="nucleotide sequence ID" value="XM_016577160.2"/>
</dbReference>
<dbReference type="GO" id="GO:0008408">
    <property type="term" value="F:3'-5' exonuclease activity"/>
    <property type="evidence" value="ECO:0000318"/>
    <property type="project" value="GO_Central"/>
</dbReference>
<reference evidence="4" key="2">
    <citation type="submission" date="2025-08" db="UniProtKB">
        <authorList>
            <consortium name="RefSeq"/>
        </authorList>
    </citation>
    <scope>IDENTIFICATION</scope>
    <source>
        <tissue evidence="4">Leaf</tissue>
    </source>
</reference>
<dbReference type="GO" id="GO:0005737">
    <property type="term" value="C:cytoplasm"/>
    <property type="evidence" value="ECO:0000318"/>
    <property type="project" value="GO_Central"/>
</dbReference>
<protein>
    <submittedName>
        <fullName evidence="4">Uncharacterized protein LOC107759276</fullName>
    </submittedName>
</protein>
<dbReference type="PANTHER" id="PTHR13620:SF117">
    <property type="entry name" value="WERNER SYNDROME-LIKE EXONUCLEASE"/>
    <property type="match status" value="1"/>
</dbReference>
<dbReference type="KEGG" id="nta:107759276"/>
<dbReference type="InterPro" id="IPR012337">
    <property type="entry name" value="RNaseH-like_sf"/>
</dbReference>
<accession>A0A1S3WYN8</accession>
<dbReference type="GO" id="GO:0005634">
    <property type="term" value="C:nucleus"/>
    <property type="evidence" value="ECO:0000318"/>
    <property type="project" value="GO_Central"/>
</dbReference>
<dbReference type="RefSeq" id="XP_016432646.1">
    <property type="nucleotide sequence ID" value="XM_016577160.1"/>
</dbReference>
<dbReference type="AlphaFoldDB" id="A0A1S3WYN8"/>
<dbReference type="Gene3D" id="3.30.420.10">
    <property type="entry name" value="Ribonuclease H-like superfamily/Ribonuclease H"/>
    <property type="match status" value="1"/>
</dbReference>
<dbReference type="SMR" id="A0A1S3WYN8"/>
<dbReference type="OMA" id="QFEYGAI"/>
<proteinExistence type="predicted"/>
<dbReference type="SUPFAM" id="SSF53098">
    <property type="entry name" value="Ribonuclease H-like"/>
    <property type="match status" value="1"/>
</dbReference>
<dbReference type="PANTHER" id="PTHR13620">
    <property type="entry name" value="3-5 EXONUCLEASE"/>
    <property type="match status" value="1"/>
</dbReference>
<keyword evidence="1" id="KW-0540">Nuclease</keyword>
<dbReference type="PaxDb" id="4097-A0A1S3WYN8"/>
<dbReference type="Proteomes" id="UP000790787">
    <property type="component" value="Chromosome 15"/>
</dbReference>
<organism evidence="3 4">
    <name type="scientific">Nicotiana tabacum</name>
    <name type="common">Common tobacco</name>
    <dbReference type="NCBI Taxonomy" id="4097"/>
    <lineage>
        <taxon>Eukaryota</taxon>
        <taxon>Viridiplantae</taxon>
        <taxon>Streptophyta</taxon>
        <taxon>Embryophyta</taxon>
        <taxon>Tracheophyta</taxon>
        <taxon>Spermatophyta</taxon>
        <taxon>Magnoliopsida</taxon>
        <taxon>eudicotyledons</taxon>
        <taxon>Gunneridae</taxon>
        <taxon>Pentapetalae</taxon>
        <taxon>asterids</taxon>
        <taxon>lamiids</taxon>
        <taxon>Solanales</taxon>
        <taxon>Solanaceae</taxon>
        <taxon>Nicotianoideae</taxon>
        <taxon>Nicotianeae</taxon>
        <taxon>Nicotiana</taxon>
    </lineage>
</organism>
<evidence type="ECO:0000256" key="1">
    <source>
        <dbReference type="ARBA" id="ARBA00022722"/>
    </source>
</evidence>
<keyword evidence="2" id="KW-0378">Hydrolase</keyword>
<name>A0A1S3WYN8_TOBAC</name>
<dbReference type="OrthoDB" id="446462at2759"/>